<keyword evidence="2" id="KW-1185">Reference proteome</keyword>
<dbReference type="RefSeq" id="WP_201359979.1">
    <property type="nucleotide sequence ID" value="NZ_BNJJ01000001.1"/>
</dbReference>
<evidence type="ECO:0000313" key="1">
    <source>
        <dbReference type="EMBL" id="GHO82286.1"/>
    </source>
</evidence>
<accession>A0ABQ3V9V6</accession>
<proteinExistence type="predicted"/>
<evidence type="ECO:0000313" key="2">
    <source>
        <dbReference type="Proteomes" id="UP000635565"/>
    </source>
</evidence>
<organism evidence="1 2">
    <name type="scientific">Dictyobacter formicarum</name>
    <dbReference type="NCBI Taxonomy" id="2778368"/>
    <lineage>
        <taxon>Bacteria</taxon>
        <taxon>Bacillati</taxon>
        <taxon>Chloroflexota</taxon>
        <taxon>Ktedonobacteria</taxon>
        <taxon>Ktedonobacterales</taxon>
        <taxon>Dictyobacteraceae</taxon>
        <taxon>Dictyobacter</taxon>
    </lineage>
</organism>
<gene>
    <name evidence="1" type="ORF">KSZ_02920</name>
</gene>
<name>A0ABQ3V9V6_9CHLR</name>
<dbReference type="Proteomes" id="UP000635565">
    <property type="component" value="Unassembled WGS sequence"/>
</dbReference>
<comment type="caution">
    <text evidence="1">The sequence shown here is derived from an EMBL/GenBank/DDBJ whole genome shotgun (WGS) entry which is preliminary data.</text>
</comment>
<protein>
    <submittedName>
        <fullName evidence="1">Uncharacterized protein</fullName>
    </submittedName>
</protein>
<reference evidence="1 2" key="1">
    <citation type="journal article" date="2021" name="Int. J. Syst. Evol. Microbiol.">
        <title>Reticulibacter mediterranei gen. nov., sp. nov., within the new family Reticulibacteraceae fam. nov., and Ktedonospora formicarum gen. nov., sp. nov., Ktedonobacter robiniae sp. nov., Dictyobacter formicarum sp. nov. and Dictyobacter arantiisoli sp. nov., belonging to the class Ktedonobacteria.</title>
        <authorList>
            <person name="Yabe S."/>
            <person name="Zheng Y."/>
            <person name="Wang C.M."/>
            <person name="Sakai Y."/>
            <person name="Abe K."/>
            <person name="Yokota A."/>
            <person name="Donadio S."/>
            <person name="Cavaletti L."/>
            <person name="Monciardini P."/>
        </authorList>
    </citation>
    <scope>NUCLEOTIDE SEQUENCE [LARGE SCALE GENOMIC DNA]</scope>
    <source>
        <strain evidence="1 2">SOSP1-9</strain>
    </source>
</reference>
<dbReference type="EMBL" id="BNJJ01000001">
    <property type="protein sequence ID" value="GHO82286.1"/>
    <property type="molecule type" value="Genomic_DNA"/>
</dbReference>
<sequence>MTYHDPFQIGAPWPAFIQKDKEGHFYSYIEGNHLLVLSESQISQSRISAVQNNRVELALFVQEHILFLCYHFHGFSSWGDIPYNWHLFGNAYMHVVPPEVAPGEYIPLLVVLVDGTSDRIVARRGLRLPPHFGKTLHDALRAQAMAPFSYGRFHLQVLHIHQEFPLPEDLLTKAQASCVFDAITTQRDRSN</sequence>